<dbReference type="EMBL" id="MU005780">
    <property type="protein sequence ID" value="KAF2704970.1"/>
    <property type="molecule type" value="Genomic_DNA"/>
</dbReference>
<feature type="region of interest" description="Disordered" evidence="1">
    <location>
        <begin position="173"/>
        <end position="203"/>
    </location>
</feature>
<evidence type="ECO:0000256" key="2">
    <source>
        <dbReference type="SAM" id="Phobius"/>
    </source>
</evidence>
<gene>
    <name evidence="3" type="ORF">K504DRAFT_104542</name>
</gene>
<keyword evidence="4" id="KW-1185">Reference proteome</keyword>
<dbReference type="Proteomes" id="UP000799428">
    <property type="component" value="Unassembled WGS sequence"/>
</dbReference>
<dbReference type="AlphaFoldDB" id="A0A6G1JWV5"/>
<reference evidence="3" key="1">
    <citation type="journal article" date="2020" name="Stud. Mycol.">
        <title>101 Dothideomycetes genomes: a test case for predicting lifestyles and emergence of pathogens.</title>
        <authorList>
            <person name="Haridas S."/>
            <person name="Albert R."/>
            <person name="Binder M."/>
            <person name="Bloem J."/>
            <person name="Labutti K."/>
            <person name="Salamov A."/>
            <person name="Andreopoulos B."/>
            <person name="Baker S."/>
            <person name="Barry K."/>
            <person name="Bills G."/>
            <person name="Bluhm B."/>
            <person name="Cannon C."/>
            <person name="Castanera R."/>
            <person name="Culley D."/>
            <person name="Daum C."/>
            <person name="Ezra D."/>
            <person name="Gonzalez J."/>
            <person name="Henrissat B."/>
            <person name="Kuo A."/>
            <person name="Liang C."/>
            <person name="Lipzen A."/>
            <person name="Lutzoni F."/>
            <person name="Magnuson J."/>
            <person name="Mondo S."/>
            <person name="Nolan M."/>
            <person name="Ohm R."/>
            <person name="Pangilinan J."/>
            <person name="Park H.-J."/>
            <person name="Ramirez L."/>
            <person name="Alfaro M."/>
            <person name="Sun H."/>
            <person name="Tritt A."/>
            <person name="Yoshinaga Y."/>
            <person name="Zwiers L.-H."/>
            <person name="Turgeon B."/>
            <person name="Goodwin S."/>
            <person name="Spatafora J."/>
            <person name="Crous P."/>
            <person name="Grigoriev I."/>
        </authorList>
    </citation>
    <scope>NUCLEOTIDE SEQUENCE</scope>
    <source>
        <strain evidence="3">CBS 279.74</strain>
    </source>
</reference>
<feature type="transmembrane region" description="Helical" evidence="2">
    <location>
        <begin position="52"/>
        <end position="69"/>
    </location>
</feature>
<keyword evidence="2" id="KW-0812">Transmembrane</keyword>
<evidence type="ECO:0000313" key="3">
    <source>
        <dbReference type="EMBL" id="KAF2704970.1"/>
    </source>
</evidence>
<feature type="compositionally biased region" description="Basic residues" evidence="1">
    <location>
        <begin position="189"/>
        <end position="199"/>
    </location>
</feature>
<organism evidence="3 4">
    <name type="scientific">Pleomassaria siparia CBS 279.74</name>
    <dbReference type="NCBI Taxonomy" id="1314801"/>
    <lineage>
        <taxon>Eukaryota</taxon>
        <taxon>Fungi</taxon>
        <taxon>Dikarya</taxon>
        <taxon>Ascomycota</taxon>
        <taxon>Pezizomycotina</taxon>
        <taxon>Dothideomycetes</taxon>
        <taxon>Pleosporomycetidae</taxon>
        <taxon>Pleosporales</taxon>
        <taxon>Pleomassariaceae</taxon>
        <taxon>Pleomassaria</taxon>
    </lineage>
</organism>
<feature type="compositionally biased region" description="Polar residues" evidence="1">
    <location>
        <begin position="173"/>
        <end position="183"/>
    </location>
</feature>
<sequence length="214" mass="23899">MYTYGVHMYVQYVCMYVCTYHAPCTMYHVPCTAPCTMHHAPPPPPPPPPPPLLLLGAWCLLVLVLWLCCRNASNDLLCGHAAHPSPHLTSPHRTFLYMSGGPCASARGHGPPSAEYLPQPTVQPARSAVIALLPLHRALLSKSYRVHHIALVHAPTHTHTQHVLLPRHRLINPTSPSLTSNGSVDRDHHHDHHHHHHHNYNYNHASTRLSLNLI</sequence>
<protein>
    <submittedName>
        <fullName evidence="3">Uncharacterized protein</fullName>
    </submittedName>
</protein>
<evidence type="ECO:0000313" key="4">
    <source>
        <dbReference type="Proteomes" id="UP000799428"/>
    </source>
</evidence>
<accession>A0A6G1JWV5</accession>
<evidence type="ECO:0000256" key="1">
    <source>
        <dbReference type="SAM" id="MobiDB-lite"/>
    </source>
</evidence>
<name>A0A6G1JWV5_9PLEO</name>
<keyword evidence="2" id="KW-1133">Transmembrane helix</keyword>
<proteinExistence type="predicted"/>
<keyword evidence="2" id="KW-0472">Membrane</keyword>